<evidence type="ECO:0000313" key="18">
    <source>
        <dbReference type="EMBL" id="SNS78705.1"/>
    </source>
</evidence>
<evidence type="ECO:0000256" key="12">
    <source>
        <dbReference type="PROSITE-ProRule" id="PRU01360"/>
    </source>
</evidence>
<dbReference type="Proteomes" id="UP000198281">
    <property type="component" value="Unassembled WGS sequence"/>
</dbReference>
<feature type="domain" description="TonB-dependent receptor-like beta-barrel" evidence="16">
    <location>
        <begin position="294"/>
        <end position="761"/>
    </location>
</feature>
<evidence type="ECO:0000256" key="2">
    <source>
        <dbReference type="ARBA" id="ARBA00022448"/>
    </source>
</evidence>
<evidence type="ECO:0000256" key="7">
    <source>
        <dbReference type="ARBA" id="ARBA00023004"/>
    </source>
</evidence>
<feature type="signal peptide" evidence="15">
    <location>
        <begin position="1"/>
        <end position="32"/>
    </location>
</feature>
<dbReference type="GO" id="GO:0009279">
    <property type="term" value="C:cell outer membrane"/>
    <property type="evidence" value="ECO:0007669"/>
    <property type="project" value="UniProtKB-SubCell"/>
</dbReference>
<feature type="short sequence motif" description="TonB C-terminal box" evidence="13">
    <location>
        <begin position="779"/>
        <end position="796"/>
    </location>
</feature>
<gene>
    <name evidence="18" type="ORF">SAMN06295912_11630</name>
</gene>
<keyword evidence="9 14" id="KW-0798">TonB box</keyword>
<dbReference type="Pfam" id="PF07715">
    <property type="entry name" value="Plug"/>
    <property type="match status" value="1"/>
</dbReference>
<dbReference type="PROSITE" id="PS01156">
    <property type="entry name" value="TONB_DEPENDENT_REC_2"/>
    <property type="match status" value="1"/>
</dbReference>
<keyword evidence="11 12" id="KW-0998">Cell outer membrane</keyword>
<name>A0A239HC15_9SPHN</name>
<dbReference type="PROSITE" id="PS52016">
    <property type="entry name" value="TONB_DEPENDENT_REC_3"/>
    <property type="match status" value="1"/>
</dbReference>
<evidence type="ECO:0000256" key="6">
    <source>
        <dbReference type="ARBA" id="ARBA00022729"/>
    </source>
</evidence>
<evidence type="ECO:0000256" key="14">
    <source>
        <dbReference type="RuleBase" id="RU003357"/>
    </source>
</evidence>
<dbReference type="EMBL" id="FZOS01000016">
    <property type="protein sequence ID" value="SNS78705.1"/>
    <property type="molecule type" value="Genomic_DNA"/>
</dbReference>
<keyword evidence="3 12" id="KW-1134">Transmembrane beta strand</keyword>
<keyword evidence="6 15" id="KW-0732">Signal</keyword>
<evidence type="ECO:0000256" key="9">
    <source>
        <dbReference type="ARBA" id="ARBA00023077"/>
    </source>
</evidence>
<keyword evidence="7" id="KW-0408">Iron</keyword>
<keyword evidence="4" id="KW-0410">Iron transport</keyword>
<evidence type="ECO:0000256" key="11">
    <source>
        <dbReference type="ARBA" id="ARBA00023237"/>
    </source>
</evidence>
<dbReference type="InterPro" id="IPR010917">
    <property type="entry name" value="TonB_rcpt_CS"/>
</dbReference>
<evidence type="ECO:0000313" key="19">
    <source>
        <dbReference type="Proteomes" id="UP000198281"/>
    </source>
</evidence>
<comment type="subcellular location">
    <subcellularLocation>
        <location evidence="1 12">Cell outer membrane</location>
        <topology evidence="1 12">Multi-pass membrane protein</topology>
    </subcellularLocation>
</comment>
<proteinExistence type="inferred from homology"/>
<comment type="similarity">
    <text evidence="12 14">Belongs to the TonB-dependent receptor family.</text>
</comment>
<accession>A0A239HC15</accession>
<keyword evidence="10 12" id="KW-0472">Membrane</keyword>
<evidence type="ECO:0000256" key="1">
    <source>
        <dbReference type="ARBA" id="ARBA00004571"/>
    </source>
</evidence>
<protein>
    <submittedName>
        <fullName evidence="18">Iron complex outermembrane recepter protein</fullName>
    </submittedName>
</protein>
<evidence type="ECO:0000256" key="15">
    <source>
        <dbReference type="SAM" id="SignalP"/>
    </source>
</evidence>
<sequence>MPIRRDYKTKLGFHIAASATALALIAPSPAQAGDAAAPAEAAGPEAAAGAELLAATEILVTARRREERAQDVPIALNAIGADTLERTGTFTINQVQQLVPSLQVFSFNPRNTNINIRGLGSNVALTNDGLENGVGVYVDQVYYGRVGTSQFDLVDLDRIEVLRGPQGTLFGKNTTAGAINISSRLPSFTPEFSGELSLGDRGYHQVRGSASAPLIDDKLAFRLSIADTHRDGFLDNVRTGRKAQDYDNFSVRGQLLATPTEALSIRLIADFSRQRLNCCIGVIADVFTAYDNGSPIPNSFADRVTRAGYTPLPADPFARKTDADSDFHADMYGYGFSGQIDWDLGPVALTSITAYRRWHWNPANDGDSIGLPIITLAEQANRQRQFSQELRIASTGENIVDYVAGLYYFDQTVNGYGATGYGPAAPNWFLPTVPAALGNAALNGFVARSTSTPQTKSYAAFAQATWNATDALSVTAGLRFTHEDKTGTYTQVQEGADLSALPPALAAAAQQIRNSFGPATDYTARRKDDSLSGTINIAYKIAPDVLGYATYSRGNKSGGLNLAALPPGVPTTVKPEKVNNYEIGIKSEFLDRQVTLNLAAFWTDVGNYQTAILDMLPSSVTFVQYIANAGKVRSRGVEADAAYAPNDLISFTASAAYTDAEYRDYPNGPAPVESGLAVADLSGQPLAGVPKFTYALGADVAQPIGSVQLYGHADYSHRSSFYTAVSNSRFSKVDGYGLVNLRVGVRSEDRRWDASLWTKNLFDKDYFQTLTPGNTGLVTGLTGDPRTVGATLRTSF</sequence>
<dbReference type="AlphaFoldDB" id="A0A239HC15"/>
<evidence type="ECO:0000256" key="3">
    <source>
        <dbReference type="ARBA" id="ARBA00022452"/>
    </source>
</evidence>
<evidence type="ECO:0000256" key="10">
    <source>
        <dbReference type="ARBA" id="ARBA00023136"/>
    </source>
</evidence>
<keyword evidence="5 12" id="KW-0812">Transmembrane</keyword>
<dbReference type="PANTHER" id="PTHR32552">
    <property type="entry name" value="FERRICHROME IRON RECEPTOR-RELATED"/>
    <property type="match status" value="1"/>
</dbReference>
<evidence type="ECO:0000256" key="13">
    <source>
        <dbReference type="PROSITE-ProRule" id="PRU10144"/>
    </source>
</evidence>
<evidence type="ECO:0000256" key="5">
    <source>
        <dbReference type="ARBA" id="ARBA00022692"/>
    </source>
</evidence>
<dbReference type="OrthoDB" id="9760333at2"/>
<keyword evidence="2 12" id="KW-0813">Transport</keyword>
<feature type="chain" id="PRO_5012918470" evidence="15">
    <location>
        <begin position="33"/>
        <end position="796"/>
    </location>
</feature>
<dbReference type="SUPFAM" id="SSF56935">
    <property type="entry name" value="Porins"/>
    <property type="match status" value="1"/>
</dbReference>
<evidence type="ECO:0000256" key="4">
    <source>
        <dbReference type="ARBA" id="ARBA00022496"/>
    </source>
</evidence>
<dbReference type="Pfam" id="PF00593">
    <property type="entry name" value="TonB_dep_Rec_b-barrel"/>
    <property type="match status" value="1"/>
</dbReference>
<keyword evidence="8" id="KW-0406">Ion transport</keyword>
<dbReference type="InterPro" id="IPR000531">
    <property type="entry name" value="Beta-barrel_TonB"/>
</dbReference>
<evidence type="ECO:0000259" key="16">
    <source>
        <dbReference type="Pfam" id="PF00593"/>
    </source>
</evidence>
<feature type="domain" description="TonB-dependent receptor plug" evidence="17">
    <location>
        <begin position="69"/>
        <end position="178"/>
    </location>
</feature>
<dbReference type="InterPro" id="IPR039426">
    <property type="entry name" value="TonB-dep_rcpt-like"/>
</dbReference>
<evidence type="ECO:0000259" key="17">
    <source>
        <dbReference type="Pfam" id="PF07715"/>
    </source>
</evidence>
<organism evidence="18 19">
    <name type="scientific">Edaphosphingomonas laterariae</name>
    <dbReference type="NCBI Taxonomy" id="861865"/>
    <lineage>
        <taxon>Bacteria</taxon>
        <taxon>Pseudomonadati</taxon>
        <taxon>Pseudomonadota</taxon>
        <taxon>Alphaproteobacteria</taxon>
        <taxon>Sphingomonadales</taxon>
        <taxon>Rhizorhabdaceae</taxon>
        <taxon>Edaphosphingomonas</taxon>
    </lineage>
</organism>
<dbReference type="CDD" id="cd01347">
    <property type="entry name" value="ligand_gated_channel"/>
    <property type="match status" value="1"/>
</dbReference>
<dbReference type="InterPro" id="IPR012910">
    <property type="entry name" value="Plug_dom"/>
</dbReference>
<dbReference type="Gene3D" id="2.40.170.20">
    <property type="entry name" value="TonB-dependent receptor, beta-barrel domain"/>
    <property type="match status" value="1"/>
</dbReference>
<dbReference type="GO" id="GO:0006826">
    <property type="term" value="P:iron ion transport"/>
    <property type="evidence" value="ECO:0007669"/>
    <property type="project" value="UniProtKB-KW"/>
</dbReference>
<dbReference type="PANTHER" id="PTHR32552:SF81">
    <property type="entry name" value="TONB-DEPENDENT OUTER MEMBRANE RECEPTOR"/>
    <property type="match status" value="1"/>
</dbReference>
<dbReference type="InterPro" id="IPR036942">
    <property type="entry name" value="Beta-barrel_TonB_sf"/>
</dbReference>
<reference evidence="19" key="1">
    <citation type="submission" date="2017-06" db="EMBL/GenBank/DDBJ databases">
        <authorList>
            <person name="Varghese N."/>
            <person name="Submissions S."/>
        </authorList>
    </citation>
    <scope>NUCLEOTIDE SEQUENCE [LARGE SCALE GENOMIC DNA]</scope>
    <source>
        <strain evidence="19">LNB2</strain>
    </source>
</reference>
<dbReference type="RefSeq" id="WP_089220238.1">
    <property type="nucleotide sequence ID" value="NZ_FZOS01000016.1"/>
</dbReference>
<keyword evidence="19" id="KW-1185">Reference proteome</keyword>
<evidence type="ECO:0000256" key="8">
    <source>
        <dbReference type="ARBA" id="ARBA00023065"/>
    </source>
</evidence>